<dbReference type="InterPro" id="IPR016097">
    <property type="entry name" value="DUF695"/>
</dbReference>
<comment type="caution">
    <text evidence="2">The sequence shown here is derived from an EMBL/GenBank/DDBJ whole genome shotgun (WGS) entry which is preliminary data.</text>
</comment>
<dbReference type="Pfam" id="PF05117">
    <property type="entry name" value="DUF695"/>
    <property type="match status" value="1"/>
</dbReference>
<keyword evidence="3" id="KW-1185">Reference proteome</keyword>
<dbReference type="AlphaFoldDB" id="Q1N632"/>
<dbReference type="HOGENOM" id="CLU_1792689_0_0_6"/>
<accession>Q1N632</accession>
<protein>
    <recommendedName>
        <fullName evidence="1">DUF695 domain-containing protein</fullName>
    </recommendedName>
</protein>
<dbReference type="Proteomes" id="UP000004263">
    <property type="component" value="Unassembled WGS sequence"/>
</dbReference>
<organism evidence="2 3">
    <name type="scientific">Bermanella marisrubri</name>
    <dbReference type="NCBI Taxonomy" id="207949"/>
    <lineage>
        <taxon>Bacteria</taxon>
        <taxon>Pseudomonadati</taxon>
        <taxon>Pseudomonadota</taxon>
        <taxon>Gammaproteobacteria</taxon>
        <taxon>Oceanospirillales</taxon>
        <taxon>Oceanospirillaceae</taxon>
        <taxon>Bermanella</taxon>
    </lineage>
</organism>
<dbReference type="EMBL" id="AAQH01000001">
    <property type="protein sequence ID" value="EAT13760.1"/>
    <property type="molecule type" value="Genomic_DNA"/>
</dbReference>
<proteinExistence type="predicted"/>
<evidence type="ECO:0000313" key="2">
    <source>
        <dbReference type="EMBL" id="EAT13760.1"/>
    </source>
</evidence>
<dbReference type="STRING" id="207949.RED65_10219"/>
<gene>
    <name evidence="2" type="ORF">RED65_10219</name>
</gene>
<sequence>MAFSNRWITADGTFQNDPITIRYRDGVEDEKGSGQYPHCIQIVWEASDVDADTGYPNQAELIKIDAFNQKLMQAIESKPCGLLVMVLTSQGINQWILYATSNEEVTLALDSIPTDTGLYPIEVSSEEDADWLVFTQLRDAIKTQ</sequence>
<feature type="domain" description="DUF695" evidence="1">
    <location>
        <begin position="5"/>
        <end position="136"/>
    </location>
</feature>
<name>Q1N632_9GAMM</name>
<evidence type="ECO:0000259" key="1">
    <source>
        <dbReference type="Pfam" id="PF05117"/>
    </source>
</evidence>
<dbReference type="OrthoDB" id="7595150at2"/>
<evidence type="ECO:0000313" key="3">
    <source>
        <dbReference type="Proteomes" id="UP000004263"/>
    </source>
</evidence>
<dbReference type="RefSeq" id="WP_007017181.1">
    <property type="nucleotide sequence ID" value="NZ_CH724113.1"/>
</dbReference>
<reference evidence="2 3" key="1">
    <citation type="submission" date="2006-03" db="EMBL/GenBank/DDBJ databases">
        <authorList>
            <person name="Pinhassi J."/>
            <person name="Pedros-Alio C."/>
            <person name="Ferriera S."/>
            <person name="Johnson J."/>
            <person name="Kravitz S."/>
            <person name="Halpern A."/>
            <person name="Remington K."/>
            <person name="Beeson K."/>
            <person name="Tran B."/>
            <person name="Rogers Y.-H."/>
            <person name="Friedman R."/>
            <person name="Venter J.C."/>
        </authorList>
    </citation>
    <scope>NUCLEOTIDE SEQUENCE [LARGE SCALE GENOMIC DNA]</scope>
    <source>
        <strain evidence="2 3">RED65</strain>
    </source>
</reference>